<dbReference type="PANTHER" id="PTHR47662">
    <property type="entry name" value="RING-TYPE DOMAIN-CONTAINING PROTEIN"/>
    <property type="match status" value="1"/>
</dbReference>
<sequence length="164" mass="19281">MAKIIRFFQNLFTITIIIVTVLFLALYLFIRSIPRILYFYHPLTSTQFLNLIDTKNPISHYKSAVNDESEECSVCLSTFENGQVIRKVKQCNHSFHKHCLDTWFRQDRPSCPLCRTSALPERIVARYRRQHDSQVHFGSKEEMLMLLSTVHRLFFTRSAVVVPL</sequence>
<dbReference type="SUPFAM" id="SSF57850">
    <property type="entry name" value="RING/U-box"/>
    <property type="match status" value="1"/>
</dbReference>
<dbReference type="Pfam" id="PF13639">
    <property type="entry name" value="zf-RING_2"/>
    <property type="match status" value="1"/>
</dbReference>
<dbReference type="OMA" id="VFKHRQH"/>
<evidence type="ECO:0000313" key="2">
    <source>
        <dbReference type="Proteomes" id="UP000077755"/>
    </source>
</evidence>
<reference evidence="1" key="1">
    <citation type="journal article" date="2016" name="Nat. Genet.">
        <title>A high-quality carrot genome assembly provides new insights into carotenoid accumulation and asterid genome evolution.</title>
        <authorList>
            <person name="Iorizzo M."/>
            <person name="Ellison S."/>
            <person name="Senalik D."/>
            <person name="Zeng P."/>
            <person name="Satapoomin P."/>
            <person name="Huang J."/>
            <person name="Bowman M."/>
            <person name="Iovene M."/>
            <person name="Sanseverino W."/>
            <person name="Cavagnaro P."/>
            <person name="Yildiz M."/>
            <person name="Macko-Podgorni A."/>
            <person name="Moranska E."/>
            <person name="Grzebelus E."/>
            <person name="Grzebelus D."/>
            <person name="Ashrafi H."/>
            <person name="Zheng Z."/>
            <person name="Cheng S."/>
            <person name="Spooner D."/>
            <person name="Van Deynze A."/>
            <person name="Simon P."/>
        </authorList>
    </citation>
    <scope>NUCLEOTIDE SEQUENCE</scope>
    <source>
        <tissue evidence="1">Leaf</tissue>
    </source>
</reference>
<evidence type="ECO:0000313" key="1">
    <source>
        <dbReference type="EMBL" id="WOG93699.1"/>
    </source>
</evidence>
<accession>A0A166BPZ9</accession>
<dbReference type="Proteomes" id="UP000077755">
    <property type="component" value="Chromosome 3"/>
</dbReference>
<dbReference type="Gramene" id="KZN02728">
    <property type="protein sequence ID" value="KZN02728"/>
    <property type="gene ID" value="DCAR_011483"/>
</dbReference>
<dbReference type="InterPro" id="IPR013083">
    <property type="entry name" value="Znf_RING/FYVE/PHD"/>
</dbReference>
<dbReference type="SMART" id="SM00184">
    <property type="entry name" value="RING"/>
    <property type="match status" value="1"/>
</dbReference>
<keyword evidence="2" id="KW-1185">Reference proteome</keyword>
<dbReference type="PANTHER" id="PTHR47662:SF1">
    <property type="entry name" value="RING-TYPE DOMAIN-CONTAINING PROTEIN"/>
    <property type="match status" value="1"/>
</dbReference>
<dbReference type="PROSITE" id="PS50089">
    <property type="entry name" value="ZF_RING_2"/>
    <property type="match status" value="1"/>
</dbReference>
<proteinExistence type="predicted"/>
<dbReference type="InterPro" id="IPR001841">
    <property type="entry name" value="Znf_RING"/>
</dbReference>
<organism evidence="1 2">
    <name type="scientific">Daucus carota subsp. sativus</name>
    <name type="common">Carrot</name>
    <dbReference type="NCBI Taxonomy" id="79200"/>
    <lineage>
        <taxon>Eukaryota</taxon>
        <taxon>Viridiplantae</taxon>
        <taxon>Streptophyta</taxon>
        <taxon>Embryophyta</taxon>
        <taxon>Tracheophyta</taxon>
        <taxon>Spermatophyta</taxon>
        <taxon>Magnoliopsida</taxon>
        <taxon>eudicotyledons</taxon>
        <taxon>Gunneridae</taxon>
        <taxon>Pentapetalae</taxon>
        <taxon>asterids</taxon>
        <taxon>campanulids</taxon>
        <taxon>Apiales</taxon>
        <taxon>Apiaceae</taxon>
        <taxon>Apioideae</taxon>
        <taxon>Scandiceae</taxon>
        <taxon>Daucinae</taxon>
        <taxon>Daucus</taxon>
        <taxon>Daucus sect. Daucus</taxon>
    </lineage>
</organism>
<dbReference type="Gene3D" id="3.30.40.10">
    <property type="entry name" value="Zinc/RING finger domain, C3HC4 (zinc finger)"/>
    <property type="match status" value="1"/>
</dbReference>
<dbReference type="EMBL" id="CP093345">
    <property type="protein sequence ID" value="WOG93699.1"/>
    <property type="molecule type" value="Genomic_DNA"/>
</dbReference>
<dbReference type="AlphaFoldDB" id="A0A166BPZ9"/>
<gene>
    <name evidence="1" type="ORF">DCAR_0312985</name>
</gene>
<name>A0A166BPZ9_DAUCS</name>
<reference evidence="1" key="2">
    <citation type="submission" date="2022-03" db="EMBL/GenBank/DDBJ databases">
        <title>Draft title - Genomic analysis of global carrot germplasm unveils the trajectory of domestication and the origin of high carotenoid orange carrot.</title>
        <authorList>
            <person name="Iorizzo M."/>
            <person name="Ellison S."/>
            <person name="Senalik D."/>
            <person name="Macko-Podgorni A."/>
            <person name="Grzebelus D."/>
            <person name="Bostan H."/>
            <person name="Rolling W."/>
            <person name="Curaba J."/>
            <person name="Simon P."/>
        </authorList>
    </citation>
    <scope>NUCLEOTIDE SEQUENCE</scope>
    <source>
        <tissue evidence="1">Leaf</tissue>
    </source>
</reference>
<protein>
    <submittedName>
        <fullName evidence="1">Uncharacterized protein</fullName>
    </submittedName>
</protein>